<gene>
    <name evidence="2" type="ORF">B879_04041</name>
</gene>
<dbReference type="Proteomes" id="UP000004478">
    <property type="component" value="Unassembled WGS sequence"/>
</dbReference>
<sequence>MTNRRNRHPDPDGLGEGSHKAKDILLRIGKVTYKTTCPMHWG</sequence>
<name>K1LAF0_CECL9</name>
<proteinExistence type="predicted"/>
<dbReference type="EMBL" id="AMGM01000139">
    <property type="protein sequence ID" value="EKB47363.1"/>
    <property type="molecule type" value="Genomic_DNA"/>
</dbReference>
<accession>K1LAF0</accession>
<evidence type="ECO:0000256" key="1">
    <source>
        <dbReference type="SAM" id="MobiDB-lite"/>
    </source>
</evidence>
<evidence type="ECO:0000313" key="2">
    <source>
        <dbReference type="EMBL" id="EKB47363.1"/>
    </source>
</evidence>
<reference evidence="2 3" key="1">
    <citation type="journal article" date="2012" name="J. Bacteriol.">
        <title>Draft Genome Sequence of Cecembia lonarensis Strain LW9T, Isolated from Lonar Lake, a Haloalkaline Lake in India.</title>
        <authorList>
            <person name="Shivaji S."/>
            <person name="Ara S."/>
            <person name="Singh A."/>
            <person name="Pinnaka A.K."/>
        </authorList>
    </citation>
    <scope>NUCLEOTIDE SEQUENCE [LARGE SCALE GENOMIC DNA]</scope>
    <source>
        <strain evidence="2 3">LW9</strain>
    </source>
</reference>
<evidence type="ECO:0000313" key="3">
    <source>
        <dbReference type="Proteomes" id="UP000004478"/>
    </source>
</evidence>
<protein>
    <submittedName>
        <fullName evidence="2">Uncharacterized protein</fullName>
    </submittedName>
</protein>
<dbReference type="AlphaFoldDB" id="K1LAF0"/>
<organism evidence="2 3">
    <name type="scientific">Cecembia lonarensis (strain CCUG 58316 / KCTC 22772 / LW9)</name>
    <dbReference type="NCBI Taxonomy" id="1225176"/>
    <lineage>
        <taxon>Bacteria</taxon>
        <taxon>Pseudomonadati</taxon>
        <taxon>Bacteroidota</taxon>
        <taxon>Cytophagia</taxon>
        <taxon>Cytophagales</taxon>
        <taxon>Cyclobacteriaceae</taxon>
        <taxon>Cecembia</taxon>
    </lineage>
</organism>
<comment type="caution">
    <text evidence="2">The sequence shown here is derived from an EMBL/GenBank/DDBJ whole genome shotgun (WGS) entry which is preliminary data.</text>
</comment>
<keyword evidence="3" id="KW-1185">Reference proteome</keyword>
<feature type="region of interest" description="Disordered" evidence="1">
    <location>
        <begin position="1"/>
        <end position="21"/>
    </location>
</feature>